<protein>
    <submittedName>
        <fullName evidence="1">Uncharacterized protein</fullName>
    </submittedName>
</protein>
<proteinExistence type="predicted"/>
<dbReference type="Proteomes" id="UP000808349">
    <property type="component" value="Unassembled WGS sequence"/>
</dbReference>
<organism evidence="1 2">
    <name type="scientific">Candidatus Defluviibacterium haderslevense</name>
    <dbReference type="NCBI Taxonomy" id="2981993"/>
    <lineage>
        <taxon>Bacteria</taxon>
        <taxon>Pseudomonadati</taxon>
        <taxon>Bacteroidota</taxon>
        <taxon>Saprospiria</taxon>
        <taxon>Saprospirales</taxon>
        <taxon>Saprospiraceae</taxon>
        <taxon>Candidatus Defluviibacterium</taxon>
    </lineage>
</organism>
<evidence type="ECO:0000313" key="2">
    <source>
        <dbReference type="Proteomes" id="UP000808349"/>
    </source>
</evidence>
<reference evidence="1 2" key="1">
    <citation type="submission" date="2020-10" db="EMBL/GenBank/DDBJ databases">
        <title>Connecting structure to function with the recovery of over 1000 high-quality activated sludge metagenome-assembled genomes encoding full-length rRNA genes using long-read sequencing.</title>
        <authorList>
            <person name="Singleton C.M."/>
            <person name="Petriglieri F."/>
            <person name="Kristensen J.M."/>
            <person name="Kirkegaard R.H."/>
            <person name="Michaelsen T.Y."/>
            <person name="Andersen M.H."/>
            <person name="Karst S.M."/>
            <person name="Dueholm M.S."/>
            <person name="Nielsen P.H."/>
            <person name="Albertsen M."/>
        </authorList>
    </citation>
    <scope>NUCLEOTIDE SEQUENCE [LARGE SCALE GENOMIC DNA]</scope>
    <source>
        <strain evidence="1">Ribe_18-Q3-R11-54_BAT3C.373</strain>
    </source>
</reference>
<dbReference type="AlphaFoldDB" id="A0A9D7SAV2"/>
<sequence length="133" mass="15200">MTKRTMNPNSLKNLDNRVYLNSGTATKAQQKGAATRRKRGIVRKTVIGLLEDGTIRFEDIAQTIINEALQGKEWAIKLIYDMDENYQNRKLKSHSKESNKKNDIMEFFKNIKVGNIAKQGEVPPYESLGRTID</sequence>
<gene>
    <name evidence="1" type="ORF">IPO85_13980</name>
</gene>
<accession>A0A9D7SAV2</accession>
<dbReference type="EMBL" id="JADKFW010000010">
    <property type="protein sequence ID" value="MBK9718591.1"/>
    <property type="molecule type" value="Genomic_DNA"/>
</dbReference>
<comment type="caution">
    <text evidence="1">The sequence shown here is derived from an EMBL/GenBank/DDBJ whole genome shotgun (WGS) entry which is preliminary data.</text>
</comment>
<evidence type="ECO:0000313" key="1">
    <source>
        <dbReference type="EMBL" id="MBK9718591.1"/>
    </source>
</evidence>
<name>A0A9D7SAV2_9BACT</name>